<protein>
    <submittedName>
        <fullName evidence="1">Uncharacterized protein</fullName>
    </submittedName>
</protein>
<dbReference type="AlphaFoldDB" id="A0A6C0M2H8"/>
<reference evidence="1" key="1">
    <citation type="journal article" date="2020" name="Nature">
        <title>Giant virus diversity and host interactions through global metagenomics.</title>
        <authorList>
            <person name="Schulz F."/>
            <person name="Roux S."/>
            <person name="Paez-Espino D."/>
            <person name="Jungbluth S."/>
            <person name="Walsh D.A."/>
            <person name="Denef V.J."/>
            <person name="McMahon K.D."/>
            <person name="Konstantinidis K.T."/>
            <person name="Eloe-Fadrosh E.A."/>
            <person name="Kyrpides N.C."/>
            <person name="Woyke T."/>
        </authorList>
    </citation>
    <scope>NUCLEOTIDE SEQUENCE</scope>
    <source>
        <strain evidence="1">GVMAG-S-1035124-57</strain>
    </source>
</reference>
<sequence>MERRKEVMINFATALYVIGVARHAVGMIFAHPLQVVRVVTASFKFAGVPRPKAFALRAEHLIAPFGFVHKNLATGAWLRGCFEKRNRSDSIRIANVVGIIAVILGFPALRTRVFVACSAFPGRRDEPVAVGMSTAVNELLPRRCVGRCGSLALQLPFGLQQIKLESRKLFDLLRYIINLSVNVLDNEIVRDGGLCCRKHGLFLSEENILLMFSEFALKKEFSEADVLNLRMSEVSVTEDALWSGDVVGTKECLVASSASGFSAVRAGDRFARRYIEIVGTYIAGHVLTVVICW</sequence>
<evidence type="ECO:0000313" key="1">
    <source>
        <dbReference type="EMBL" id="QHU36820.1"/>
    </source>
</evidence>
<organism evidence="1">
    <name type="scientific">viral metagenome</name>
    <dbReference type="NCBI Taxonomy" id="1070528"/>
    <lineage>
        <taxon>unclassified sequences</taxon>
        <taxon>metagenomes</taxon>
        <taxon>organismal metagenomes</taxon>
    </lineage>
</organism>
<proteinExistence type="predicted"/>
<dbReference type="EMBL" id="MN740631">
    <property type="protein sequence ID" value="QHU36820.1"/>
    <property type="molecule type" value="Genomic_DNA"/>
</dbReference>
<accession>A0A6C0M2H8</accession>
<name>A0A6C0M2H8_9ZZZZ</name>